<feature type="transmembrane region" description="Helical" evidence="1">
    <location>
        <begin position="7"/>
        <end position="26"/>
    </location>
</feature>
<sequence length="121" mass="13591">MKSHSNNYFVLARLISVVFFWAGLIIDEVPSKVPSGAVQPVQESVANHARSQPLSAQVSSDYEIIRSVSPATDKKQMPVAASAWNNVWTWFQQMLLKQMCQGGRWVSSTVPVYILLCCYRN</sequence>
<keyword evidence="1" id="KW-0472">Membrane</keyword>
<protein>
    <submittedName>
        <fullName evidence="2">Uncharacterized protein</fullName>
    </submittedName>
</protein>
<organism evidence="2">
    <name type="scientific">Roseihalotalea indica</name>
    <dbReference type="NCBI Taxonomy" id="2867963"/>
    <lineage>
        <taxon>Bacteria</taxon>
        <taxon>Pseudomonadati</taxon>
        <taxon>Bacteroidota</taxon>
        <taxon>Cytophagia</taxon>
        <taxon>Cytophagales</taxon>
        <taxon>Catalimonadaceae</taxon>
        <taxon>Roseihalotalea</taxon>
    </lineage>
</organism>
<accession>A0AA49JIK7</accession>
<dbReference type="AlphaFoldDB" id="A0AA49JIK7"/>
<proteinExistence type="predicted"/>
<gene>
    <name evidence="2" type="ORF">K4G66_24710</name>
</gene>
<evidence type="ECO:0000256" key="1">
    <source>
        <dbReference type="SAM" id="Phobius"/>
    </source>
</evidence>
<keyword evidence="1" id="KW-0812">Transmembrane</keyword>
<evidence type="ECO:0000313" key="2">
    <source>
        <dbReference type="EMBL" id="WKN35577.1"/>
    </source>
</evidence>
<reference evidence="2" key="2">
    <citation type="journal article" date="2024" name="Antonie Van Leeuwenhoek">
        <title>Roseihalotalea indica gen. nov., sp. nov., a halophilic Bacteroidetes from mesopelagic Southwest Indian Ocean with higher carbohydrate metabolic potential.</title>
        <authorList>
            <person name="Chen B."/>
            <person name="Zhang M."/>
            <person name="Lin D."/>
            <person name="Ye J."/>
            <person name="Tang K."/>
        </authorList>
    </citation>
    <scope>NUCLEOTIDE SEQUENCE</scope>
    <source>
        <strain evidence="2">TK19036</strain>
    </source>
</reference>
<keyword evidence="1" id="KW-1133">Transmembrane helix</keyword>
<name>A0AA49JIK7_9BACT</name>
<dbReference type="EMBL" id="CP120682">
    <property type="protein sequence ID" value="WKN35577.1"/>
    <property type="molecule type" value="Genomic_DNA"/>
</dbReference>
<reference evidence="2" key="1">
    <citation type="journal article" date="2023" name="Comput. Struct. Biotechnol. J.">
        <title>Discovery of a novel marine Bacteroidetes with a rich repertoire of carbohydrate-active enzymes.</title>
        <authorList>
            <person name="Chen B."/>
            <person name="Liu G."/>
            <person name="Chen Q."/>
            <person name="Wang H."/>
            <person name="Liu L."/>
            <person name="Tang K."/>
        </authorList>
    </citation>
    <scope>NUCLEOTIDE SEQUENCE</scope>
    <source>
        <strain evidence="2">TK19036</strain>
    </source>
</reference>